<dbReference type="eggNOG" id="arCOG04135">
    <property type="taxonomic scope" value="Archaea"/>
</dbReference>
<accession>I0A1R9</accession>
<evidence type="ECO:0000313" key="1">
    <source>
        <dbReference type="EMBL" id="AFH42926.1"/>
    </source>
</evidence>
<name>I0A1R9_FERFK</name>
<protein>
    <submittedName>
        <fullName evidence="1">Uncharacterized protein</fullName>
    </submittedName>
</protein>
<dbReference type="Proteomes" id="UP000007391">
    <property type="component" value="Chromosome"/>
</dbReference>
<dbReference type="STRING" id="1163730.FFONT_0938"/>
<organism evidence="1 2">
    <name type="scientific">Fervidicoccus fontis (strain DSM 19380 / JCM 18336 / VKM B-2539 / Kam940)</name>
    <dbReference type="NCBI Taxonomy" id="1163730"/>
    <lineage>
        <taxon>Archaea</taxon>
        <taxon>Thermoproteota</taxon>
        <taxon>Thermoprotei</taxon>
        <taxon>Fervidicoccales</taxon>
        <taxon>Fervidicoccaceae</taxon>
        <taxon>Fervidicoccus</taxon>
    </lineage>
</organism>
<dbReference type="Gene3D" id="2.30.170.20">
    <property type="entry name" value="Ribosomal protein L24e"/>
    <property type="match status" value="1"/>
</dbReference>
<reference evidence="2" key="1">
    <citation type="submission" date="2012-03" db="EMBL/GenBank/DDBJ databases">
        <title>Fervidicoccus fontis complete genome analysis confirms its distinct phylogenetic position and predicts its environmental function.</title>
        <authorList>
            <person name="Lebedinsky A.V."/>
            <person name="Mardanov A.V."/>
            <person name="Gumerov V.M."/>
            <person name="Beletsky A.V."/>
            <person name="Kublanov I.V."/>
            <person name="Perevalova A.A."/>
            <person name="Bonch-Osmolovskaya E.A."/>
            <person name="Ravin N.V."/>
            <person name="Skryabin K.G."/>
        </authorList>
    </citation>
    <scope>NUCLEOTIDE SEQUENCE [LARGE SCALE GENOMIC DNA]</scope>
    <source>
        <strain evidence="2">DSM 19380 / VKM B-2539 / Kam940</strain>
    </source>
</reference>
<evidence type="ECO:0000313" key="2">
    <source>
        <dbReference type="Proteomes" id="UP000007391"/>
    </source>
</evidence>
<dbReference type="InParanoid" id="I0A1R9"/>
<dbReference type="HOGENOM" id="CLU_196483_0_0_2"/>
<dbReference type="InterPro" id="IPR038630">
    <property type="entry name" value="L24e/L24_sf"/>
</dbReference>
<gene>
    <name evidence="1" type="ordered locus">FFONT_0938</name>
</gene>
<keyword evidence="2" id="KW-1185">Reference proteome</keyword>
<proteinExistence type="predicted"/>
<dbReference type="KEGG" id="ffo:FFONT_0938"/>
<sequence>MVRDFLKEKYECVVCGKVFYEGQGIRIKREGLQLDFHSSKCAALFFKRLIEESPSAECVSETAKKLIDEFKELREKRSKKHI</sequence>
<reference evidence="1 2" key="2">
    <citation type="journal article" date="2014" name="Extremophiles">
        <title>Analysis of the complete genome of Fervidococcus fontis confirms the distinct phylogenetic position of the order Fervidicoccales and suggests its environmental function.</title>
        <authorList>
            <person name="Lebedinsky A.V."/>
            <person name="Mardanov A.V."/>
            <person name="Kublanov I.V."/>
            <person name="Gumerov V.M."/>
            <person name="Beletsky A.V."/>
            <person name="Perevalova A.A."/>
            <person name="Bidzhieva S.Kh."/>
            <person name="Bonch-Osmolovskaya E.A."/>
            <person name="Skryabin K.G."/>
            <person name="Ravin N.V."/>
        </authorList>
    </citation>
    <scope>NUCLEOTIDE SEQUENCE [LARGE SCALE GENOMIC DNA]</scope>
    <source>
        <strain evidence="2">DSM 19380 / VKM B-2539 / Kam940</strain>
    </source>
</reference>
<dbReference type="AlphaFoldDB" id="I0A1R9"/>
<dbReference type="EMBL" id="CP003423">
    <property type="protein sequence ID" value="AFH42926.1"/>
    <property type="molecule type" value="Genomic_DNA"/>
</dbReference>